<dbReference type="Proteomes" id="UP001211689">
    <property type="component" value="Unassembled WGS sequence"/>
</dbReference>
<dbReference type="InterPro" id="IPR010260">
    <property type="entry name" value="AlpA"/>
</dbReference>
<dbReference type="EMBL" id="JANEWF010000003">
    <property type="protein sequence ID" value="MDA8482647.1"/>
    <property type="molecule type" value="Genomic_DNA"/>
</dbReference>
<dbReference type="InterPro" id="IPR052931">
    <property type="entry name" value="Prophage_regulatory_activator"/>
</dbReference>
<accession>A0ABT4Y1D4</accession>
<gene>
    <name evidence="1" type="ORF">NNO07_06160</name>
</gene>
<name>A0ABT4Y1D4_METRE</name>
<dbReference type="Gene3D" id="1.10.238.160">
    <property type="match status" value="1"/>
</dbReference>
<proteinExistence type="predicted"/>
<sequence>MDNRQSIQAACATPPQFNPSTVIIRMPELEKLTGFKRPTIYKRLKDDPTFPRPVPLSDSQSRGAPVGWVLAEVQEWVRQRITKRVEVGHE</sequence>
<dbReference type="PANTHER" id="PTHR36154:SF1">
    <property type="entry name" value="DNA-BINDING TRANSCRIPTIONAL ACTIVATOR ALPA"/>
    <property type="match status" value="1"/>
</dbReference>
<dbReference type="RefSeq" id="WP_271470274.1">
    <property type="nucleotide sequence ID" value="NZ_JANEWF010000003.1"/>
</dbReference>
<dbReference type="PANTHER" id="PTHR36154">
    <property type="entry name" value="DNA-BINDING TRANSCRIPTIONAL ACTIVATOR ALPA"/>
    <property type="match status" value="1"/>
</dbReference>
<evidence type="ECO:0000313" key="1">
    <source>
        <dbReference type="EMBL" id="MDA8482647.1"/>
    </source>
</evidence>
<dbReference type="Pfam" id="PF05930">
    <property type="entry name" value="Phage_AlpA"/>
    <property type="match status" value="1"/>
</dbReference>
<organism evidence="1 2">
    <name type="scientific">Metapseudomonas resinovorans</name>
    <name type="common">Pseudomonas resinovorans</name>
    <dbReference type="NCBI Taxonomy" id="53412"/>
    <lineage>
        <taxon>Bacteria</taxon>
        <taxon>Pseudomonadati</taxon>
        <taxon>Pseudomonadota</taxon>
        <taxon>Gammaproteobacteria</taxon>
        <taxon>Pseudomonadales</taxon>
        <taxon>Pseudomonadaceae</taxon>
        <taxon>Metapseudomonas</taxon>
    </lineage>
</organism>
<evidence type="ECO:0000313" key="2">
    <source>
        <dbReference type="Proteomes" id="UP001211689"/>
    </source>
</evidence>
<keyword evidence="2" id="KW-1185">Reference proteome</keyword>
<reference evidence="1 2" key="1">
    <citation type="submission" date="2022-07" db="EMBL/GenBank/DDBJ databases">
        <title>Genome Analysis of Selected Gammaproteobacteria from Nigerian Food snails.</title>
        <authorList>
            <person name="Okafor A.C."/>
        </authorList>
    </citation>
    <scope>NUCLEOTIDE SEQUENCE [LARGE SCALE GENOMIC DNA]</scope>
    <source>
        <strain evidence="1 2">Awg 2</strain>
    </source>
</reference>
<comment type="caution">
    <text evidence="1">The sequence shown here is derived from an EMBL/GenBank/DDBJ whole genome shotgun (WGS) entry which is preliminary data.</text>
</comment>
<protein>
    <submittedName>
        <fullName evidence="1">AlpA family phage regulatory protein</fullName>
    </submittedName>
</protein>